<feature type="compositionally biased region" description="Basic residues" evidence="7">
    <location>
        <begin position="202"/>
        <end position="211"/>
    </location>
</feature>
<feature type="compositionally biased region" description="Polar residues" evidence="7">
    <location>
        <begin position="697"/>
        <end position="707"/>
    </location>
</feature>
<keyword evidence="6" id="KW-0539">Nucleus</keyword>
<dbReference type="InterPro" id="IPR037095">
    <property type="entry name" value="RBP-J/Cbf11_DNA-bd_sf"/>
</dbReference>
<name>A0ABR4N2B7_9FUNG</name>
<feature type="compositionally biased region" description="Polar residues" evidence="7">
    <location>
        <begin position="952"/>
        <end position="961"/>
    </location>
</feature>
<evidence type="ECO:0000259" key="9">
    <source>
        <dbReference type="SMART" id="SM01268"/>
    </source>
</evidence>
<dbReference type="SUPFAM" id="SSF49417">
    <property type="entry name" value="p53-like transcription factors"/>
    <property type="match status" value="2"/>
</dbReference>
<dbReference type="SUPFAM" id="SSF110217">
    <property type="entry name" value="DNA-binding protein LAG-1 (CSL)"/>
    <property type="match status" value="2"/>
</dbReference>
<feature type="compositionally biased region" description="Basic residues" evidence="7">
    <location>
        <begin position="931"/>
        <end position="942"/>
    </location>
</feature>
<dbReference type="Gene3D" id="2.60.40.1450">
    <property type="entry name" value="LAG1, DNA binding domain"/>
    <property type="match status" value="1"/>
</dbReference>
<evidence type="ECO:0000313" key="11">
    <source>
        <dbReference type="Proteomes" id="UP001527925"/>
    </source>
</evidence>
<dbReference type="SMART" id="SM01267">
    <property type="entry name" value="LAG1_DNAbind"/>
    <property type="match status" value="1"/>
</dbReference>
<dbReference type="Gene3D" id="2.80.10.50">
    <property type="match status" value="1"/>
</dbReference>
<comment type="similarity">
    <text evidence="2">Belongs to the Su(H) family.</text>
</comment>
<keyword evidence="11" id="KW-1185">Reference proteome</keyword>
<keyword evidence="5" id="KW-0804">Transcription</keyword>
<dbReference type="SMART" id="SM01268">
    <property type="entry name" value="BTD"/>
    <property type="match status" value="1"/>
</dbReference>
<comment type="caution">
    <text evidence="10">The sequence shown here is derived from an EMBL/GenBank/DDBJ whole genome shotgun (WGS) entry which is preliminary data.</text>
</comment>
<feature type="region of interest" description="Disordered" evidence="7">
    <location>
        <begin position="924"/>
        <end position="961"/>
    </location>
</feature>
<protein>
    <submittedName>
        <fullName evidence="10">Uncharacterized protein</fullName>
    </submittedName>
</protein>
<feature type="compositionally biased region" description="Low complexity" evidence="7">
    <location>
        <begin position="620"/>
        <end position="643"/>
    </location>
</feature>
<feature type="region of interest" description="Disordered" evidence="7">
    <location>
        <begin position="681"/>
        <end position="722"/>
    </location>
</feature>
<feature type="compositionally biased region" description="Polar residues" evidence="7">
    <location>
        <begin position="606"/>
        <end position="619"/>
    </location>
</feature>
<evidence type="ECO:0000256" key="2">
    <source>
        <dbReference type="ARBA" id="ARBA00009704"/>
    </source>
</evidence>
<accession>A0ABR4N2B7</accession>
<evidence type="ECO:0000259" key="8">
    <source>
        <dbReference type="SMART" id="SM01267"/>
    </source>
</evidence>
<feature type="region of interest" description="Disordered" evidence="7">
    <location>
        <begin position="791"/>
        <end position="832"/>
    </location>
</feature>
<feature type="region of interest" description="Disordered" evidence="7">
    <location>
        <begin position="400"/>
        <end position="459"/>
    </location>
</feature>
<organism evidence="10 11">
    <name type="scientific">Polyrhizophydium stewartii</name>
    <dbReference type="NCBI Taxonomy" id="2732419"/>
    <lineage>
        <taxon>Eukaryota</taxon>
        <taxon>Fungi</taxon>
        <taxon>Fungi incertae sedis</taxon>
        <taxon>Chytridiomycota</taxon>
        <taxon>Chytridiomycota incertae sedis</taxon>
        <taxon>Chytridiomycetes</taxon>
        <taxon>Rhizophydiales</taxon>
        <taxon>Rhizophydiales incertae sedis</taxon>
        <taxon>Polyrhizophydium</taxon>
    </lineage>
</organism>
<evidence type="ECO:0000256" key="5">
    <source>
        <dbReference type="ARBA" id="ARBA00023163"/>
    </source>
</evidence>
<proteinExistence type="inferred from homology"/>
<dbReference type="Gene3D" id="2.60.40.10">
    <property type="entry name" value="Immunoglobulins"/>
    <property type="match status" value="1"/>
</dbReference>
<dbReference type="InterPro" id="IPR040159">
    <property type="entry name" value="CLS_fam"/>
</dbReference>
<feature type="compositionally biased region" description="Polar residues" evidence="7">
    <location>
        <begin position="435"/>
        <end position="446"/>
    </location>
</feature>
<dbReference type="PANTHER" id="PTHR10665">
    <property type="entry name" value="RECOMBINING BINDING PROTEIN SUPPRESSOR OF HAIRLESS"/>
    <property type="match status" value="1"/>
</dbReference>
<dbReference type="Proteomes" id="UP001527925">
    <property type="component" value="Unassembled WGS sequence"/>
</dbReference>
<feature type="region of interest" description="Disordered" evidence="7">
    <location>
        <begin position="1017"/>
        <end position="1038"/>
    </location>
</feature>
<dbReference type="InterPro" id="IPR008967">
    <property type="entry name" value="p53-like_TF_DNA-bd_sf"/>
</dbReference>
<dbReference type="EMBL" id="JADGIZ020000043">
    <property type="protein sequence ID" value="KAL2913663.1"/>
    <property type="molecule type" value="Genomic_DNA"/>
</dbReference>
<dbReference type="InterPro" id="IPR015351">
    <property type="entry name" value="RBP-J/Cbf11/Cbf12_DNA-bd"/>
</dbReference>
<evidence type="ECO:0000256" key="4">
    <source>
        <dbReference type="ARBA" id="ARBA00023125"/>
    </source>
</evidence>
<keyword evidence="4" id="KW-0238">DNA-binding</keyword>
<reference evidence="10 11" key="1">
    <citation type="submission" date="2023-09" db="EMBL/GenBank/DDBJ databases">
        <title>Pangenome analysis of Batrachochytrium dendrobatidis and related Chytrids.</title>
        <authorList>
            <person name="Yacoub M.N."/>
            <person name="Stajich J.E."/>
            <person name="James T.Y."/>
        </authorList>
    </citation>
    <scope>NUCLEOTIDE SEQUENCE [LARGE SCALE GENOMIC DNA]</scope>
    <source>
        <strain evidence="10 11">JEL0888</strain>
    </source>
</reference>
<dbReference type="InterPro" id="IPR036358">
    <property type="entry name" value="BTD_sf"/>
</dbReference>
<dbReference type="Pfam" id="PF09271">
    <property type="entry name" value="LAG1-DNAbind"/>
    <property type="match status" value="1"/>
</dbReference>
<evidence type="ECO:0000256" key="7">
    <source>
        <dbReference type="SAM" id="MobiDB-lite"/>
    </source>
</evidence>
<feature type="domain" description="RBP-J/Cbf11/Cbf12 DNA binding" evidence="8">
    <location>
        <begin position="137"/>
        <end position="342"/>
    </location>
</feature>
<feature type="region of interest" description="Disordered" evidence="7">
    <location>
        <begin position="185"/>
        <end position="246"/>
    </location>
</feature>
<feature type="compositionally biased region" description="Basic and acidic residues" evidence="7">
    <location>
        <begin position="581"/>
        <end position="590"/>
    </location>
</feature>
<evidence type="ECO:0000256" key="1">
    <source>
        <dbReference type="ARBA" id="ARBA00004123"/>
    </source>
</evidence>
<dbReference type="InterPro" id="IPR015350">
    <property type="entry name" value="Beta-trefoil_DNA-bd_dom"/>
</dbReference>
<keyword evidence="3" id="KW-0805">Transcription regulation</keyword>
<feature type="domain" description="Beta-trefoil DNA-binding" evidence="9">
    <location>
        <begin position="343"/>
        <end position="727"/>
    </location>
</feature>
<dbReference type="Pfam" id="PF09270">
    <property type="entry name" value="BTD"/>
    <property type="match status" value="1"/>
</dbReference>
<feature type="region of interest" description="Disordered" evidence="7">
    <location>
        <begin position="576"/>
        <end position="647"/>
    </location>
</feature>
<gene>
    <name evidence="10" type="ORF">HK105_206823</name>
</gene>
<evidence type="ECO:0000256" key="6">
    <source>
        <dbReference type="ARBA" id="ARBA00023242"/>
    </source>
</evidence>
<sequence length="1191" mass="127075">MSSSPRVSGSSLSSPSTVSALIPAKPRVIVRTLFSQDMPLAAPTSTQPHGATFNSSGAMLEHVDQLAKAAGMMPASIPSSSDASDSCAGLPGSHVLDFIEQQNPQLWDALRYQGDLDMSTLFNVVVDHLRAPTQEFTVVLVHPKVVQKSYGKEKRFFCPQPILYLVGSSWPRLFASHSARERSLRPTASVSFIDPEQPPPRASRKRQRRISGSRGRSSVEADGGNSDGSEIPDATPGSAGGSLNSRSGVWGTVEIEPRRVNLLSRTSSFGRCSPFARTAVCNSLSASFKGLYVSDSDKRKSFHLYFQINESTSSTFICCLQSKEIKVISKPSRNKSIAKSTDLTISSGDYIALFNRVRSQTVSTRYMTVSPDGMRLSSSHSPWDTFVIWLHDDPMFRARQRATKGARPSEPWRLQHLAPEPPSMDGVTEVEVQAGESSLGRSDQTQGSSGGRFDDDSSVSERTLHYGDVVILENLMTGLLTVPLILRRVDGKCLAVIEDRGSSKQGADGAPSMDASDQAAAAAATMLSIKAGDPPTKDAVSQLHKIAFQLQSQSGQYISLRDESVVVYDATNEAGVSRKQLRQDASTHADDDGEEAGDADARNRKGSFSSAGTQESATNAAAATKRSRSGSAGSRARSGGASSTPIVAEDVTEQSVWSIVGTDLVEHTFHVPVVSAALDQAGRGAHESPTALGGAPTVQQAAQSSEAGETMRQRPRSKTAAAQAAPVLQINPMPTVEALQQEAPTVLLCRGSEFGPNLWAYAGVVPAIKVVLRTSDTILVEFPCAVSVLPRPDGASEPSSPGGDSVVSDAPFGAGPEEAAHRGQGPSREGGGLEAVPLLLVRDDGVLFRTGFTVAVHEPESAACDDAAKPAPKKRPNSFMRFKVETLPLAMELAIPSQVMAELQGQVWRALPEVLKDKYREAAGEPTSVQLHRRRRMRQPKRLAKDDGSAADGQQQHCVANSPQQACQCPRCFARMRDEFARKVHIKLFAQSRPSSKAAALQSTVTANAGNAQSSIASSHFASPSMPQPTHTPIAAAFPTHRGSPYIIPSLPAHLQQSPPHPVTLMNINFELTEFSGLTPPSTIAWGPLCSLDHASVQSETPAVSPMWRAVSVQSPTVSTATPPTTVGSTSSISPSMLFAVEPIVLLPPIELPSLELPPQNAAFTSISTKTANDYFSPMFGLGIYNSQPDF</sequence>
<dbReference type="InterPro" id="IPR013783">
    <property type="entry name" value="Ig-like_fold"/>
</dbReference>
<evidence type="ECO:0000256" key="3">
    <source>
        <dbReference type="ARBA" id="ARBA00023015"/>
    </source>
</evidence>
<evidence type="ECO:0000313" key="10">
    <source>
        <dbReference type="EMBL" id="KAL2913663.1"/>
    </source>
</evidence>
<comment type="subcellular location">
    <subcellularLocation>
        <location evidence="1">Nucleus</location>
    </subcellularLocation>
</comment>